<name>A0A178MKJ0_9CHLR</name>
<dbReference type="EMBL" id="LWQS01000030">
    <property type="protein sequence ID" value="OAN48565.1"/>
    <property type="molecule type" value="Genomic_DNA"/>
</dbReference>
<dbReference type="RefSeq" id="WP_066782714.1">
    <property type="nucleotide sequence ID" value="NZ_LWQS01000030.1"/>
</dbReference>
<proteinExistence type="predicted"/>
<keyword evidence="3" id="KW-1185">Reference proteome</keyword>
<dbReference type="GO" id="GO:0016757">
    <property type="term" value="F:glycosyltransferase activity"/>
    <property type="evidence" value="ECO:0007669"/>
    <property type="project" value="TreeGrafter"/>
</dbReference>
<dbReference type="PANTHER" id="PTHR12526">
    <property type="entry name" value="GLYCOSYLTRANSFERASE"/>
    <property type="match status" value="1"/>
</dbReference>
<protein>
    <submittedName>
        <fullName evidence="2">Glycosyl transferase family 1</fullName>
    </submittedName>
</protein>
<sequence length="405" mass="44827">MRILILSTWWPEPDDNGSRLRAMAILRGLAARHELHLLAFSQGPATAVQASEISRLCRTWQAFERPDRPLTLSDRLGSITSSKPASVRVRWSNAFAEAVVAAATRWKPDVVLAMQIDVAAYACLVRDTPLVLEELELASILEDYRHQSGLRRLRSLLTATQHRRYISTILPAFAAVTTVSEREAELARQIAGSPPPVITVIPNGVDSAACAAYGYRPEPDTLIYPGALSYSANFDAVDYFLRTIWPLIRARHPQARFRITGRVTDEQRAALPDVPGVEYTGYVDDIRDVIARHAVEVTPIREGGGTRLKILEALALGVPVVSTSKGAEGLELIDGKHLLLADTPMDFARATSRLLTDPPLARRLGEAGRHAVAARYDWRVIVPRLNDVLEEVAQPRKLRYDMARA</sequence>
<dbReference type="STRING" id="1707952.A6A03_07260"/>
<organism evidence="2 3">
    <name type="scientific">Chloroflexus islandicus</name>
    <dbReference type="NCBI Taxonomy" id="1707952"/>
    <lineage>
        <taxon>Bacteria</taxon>
        <taxon>Bacillati</taxon>
        <taxon>Chloroflexota</taxon>
        <taxon>Chloroflexia</taxon>
        <taxon>Chloroflexales</taxon>
        <taxon>Chloroflexineae</taxon>
        <taxon>Chloroflexaceae</taxon>
        <taxon>Chloroflexus</taxon>
    </lineage>
</organism>
<keyword evidence="2" id="KW-0808">Transferase</keyword>
<dbReference type="Proteomes" id="UP000078287">
    <property type="component" value="Unassembled WGS sequence"/>
</dbReference>
<evidence type="ECO:0000259" key="1">
    <source>
        <dbReference type="Pfam" id="PF13579"/>
    </source>
</evidence>
<dbReference type="SUPFAM" id="SSF53756">
    <property type="entry name" value="UDP-Glycosyltransferase/glycogen phosphorylase"/>
    <property type="match status" value="1"/>
</dbReference>
<evidence type="ECO:0000313" key="3">
    <source>
        <dbReference type="Proteomes" id="UP000078287"/>
    </source>
</evidence>
<accession>A0A178MKJ0</accession>
<evidence type="ECO:0000313" key="2">
    <source>
        <dbReference type="EMBL" id="OAN48565.1"/>
    </source>
</evidence>
<comment type="caution">
    <text evidence="2">The sequence shown here is derived from an EMBL/GenBank/DDBJ whole genome shotgun (WGS) entry which is preliminary data.</text>
</comment>
<gene>
    <name evidence="2" type="ORF">A6A03_07260</name>
</gene>
<dbReference type="Gene3D" id="3.40.50.2000">
    <property type="entry name" value="Glycogen Phosphorylase B"/>
    <property type="match status" value="2"/>
</dbReference>
<dbReference type="OrthoDB" id="9807209at2"/>
<dbReference type="PANTHER" id="PTHR12526:SF600">
    <property type="entry name" value="GLYCOSYL TRANSFERASE GROUP 1"/>
    <property type="match status" value="1"/>
</dbReference>
<dbReference type="Pfam" id="PF13692">
    <property type="entry name" value="Glyco_trans_1_4"/>
    <property type="match status" value="1"/>
</dbReference>
<reference evidence="2 3" key="1">
    <citation type="submission" date="2016-04" db="EMBL/GenBank/DDBJ databases">
        <title>Chloroflexus islandicus sp. nov., a thermophilic filamentous anoxygenic phototrophic bacterium from geyser Strokkur (Iceland).</title>
        <authorList>
            <person name="Gaisin V.A."/>
            <person name="Kalashnikov A.M."/>
            <person name="Sukhacheva M.V."/>
            <person name="Grouzdev D.S."/>
            <person name="Ivanov T.M."/>
            <person name="Kuznetsov B."/>
            <person name="Gorlenko V.M."/>
        </authorList>
    </citation>
    <scope>NUCLEOTIDE SEQUENCE [LARGE SCALE GENOMIC DNA]</scope>
    <source>
        <strain evidence="3">isl-2</strain>
    </source>
</reference>
<feature type="domain" description="Glycosyltransferase subfamily 4-like N-terminal" evidence="1">
    <location>
        <begin position="17"/>
        <end position="204"/>
    </location>
</feature>
<dbReference type="InterPro" id="IPR028098">
    <property type="entry name" value="Glyco_trans_4-like_N"/>
</dbReference>
<dbReference type="CDD" id="cd03801">
    <property type="entry name" value="GT4_PimA-like"/>
    <property type="match status" value="1"/>
</dbReference>
<dbReference type="AlphaFoldDB" id="A0A178MKJ0"/>
<dbReference type="Pfam" id="PF13579">
    <property type="entry name" value="Glyco_trans_4_4"/>
    <property type="match status" value="1"/>
</dbReference>